<accession>A0A645FW52</accession>
<sequence length="86" mass="10319">MYSAQKTVIEELVSKGRTKAAIRSQLTEQLRPLYLKIFENYIKTEGESEQKQLVNLMKEMIRLNLGYDWQTFETWRNEYLKKRAAE</sequence>
<proteinExistence type="predicted"/>
<name>A0A645FW52_9ZZZZ</name>
<comment type="caution">
    <text evidence="1">The sequence shown here is derived from an EMBL/GenBank/DDBJ whole genome shotgun (WGS) entry which is preliminary data.</text>
</comment>
<dbReference type="EMBL" id="VSSQ01066155">
    <property type="protein sequence ID" value="MPN18748.1"/>
    <property type="molecule type" value="Genomic_DNA"/>
</dbReference>
<evidence type="ECO:0000313" key="1">
    <source>
        <dbReference type="EMBL" id="MPN18748.1"/>
    </source>
</evidence>
<reference evidence="1" key="1">
    <citation type="submission" date="2019-08" db="EMBL/GenBank/DDBJ databases">
        <authorList>
            <person name="Kucharzyk K."/>
            <person name="Murdoch R.W."/>
            <person name="Higgins S."/>
            <person name="Loffler F."/>
        </authorList>
    </citation>
    <scope>NUCLEOTIDE SEQUENCE</scope>
</reference>
<organism evidence="1">
    <name type="scientific">bioreactor metagenome</name>
    <dbReference type="NCBI Taxonomy" id="1076179"/>
    <lineage>
        <taxon>unclassified sequences</taxon>
        <taxon>metagenomes</taxon>
        <taxon>ecological metagenomes</taxon>
    </lineage>
</organism>
<dbReference type="AlphaFoldDB" id="A0A645FW52"/>
<protein>
    <submittedName>
        <fullName evidence="1">Uncharacterized protein</fullName>
    </submittedName>
</protein>
<gene>
    <name evidence="1" type="ORF">SDC9_166111</name>
</gene>